<gene>
    <name evidence="11" type="ORF">M011DRAFT_464852</name>
</gene>
<evidence type="ECO:0000256" key="5">
    <source>
        <dbReference type="ARBA" id="ARBA00023065"/>
    </source>
</evidence>
<feature type="transmembrane region" description="Helical" evidence="9">
    <location>
        <begin position="6"/>
        <end position="22"/>
    </location>
</feature>
<organism evidence="11 12">
    <name type="scientific">Sporormia fimetaria CBS 119925</name>
    <dbReference type="NCBI Taxonomy" id="1340428"/>
    <lineage>
        <taxon>Eukaryota</taxon>
        <taxon>Fungi</taxon>
        <taxon>Dikarya</taxon>
        <taxon>Ascomycota</taxon>
        <taxon>Pezizomycotina</taxon>
        <taxon>Dothideomycetes</taxon>
        <taxon>Pleosporomycetidae</taxon>
        <taxon>Pleosporales</taxon>
        <taxon>Sporormiaceae</taxon>
        <taxon>Sporormia</taxon>
    </lineage>
</organism>
<feature type="transmembrane region" description="Helical" evidence="9">
    <location>
        <begin position="129"/>
        <end position="153"/>
    </location>
</feature>
<keyword evidence="2" id="KW-0813">Transport</keyword>
<feature type="region of interest" description="Disordered" evidence="8">
    <location>
        <begin position="276"/>
        <end position="316"/>
    </location>
</feature>
<evidence type="ECO:0000313" key="11">
    <source>
        <dbReference type="EMBL" id="KAF2750049.1"/>
    </source>
</evidence>
<dbReference type="Pfam" id="PF07885">
    <property type="entry name" value="Ion_trans_2"/>
    <property type="match status" value="1"/>
</dbReference>
<keyword evidence="5" id="KW-0406">Ion transport</keyword>
<reference evidence="11" key="1">
    <citation type="journal article" date="2020" name="Stud. Mycol.">
        <title>101 Dothideomycetes genomes: a test case for predicting lifestyles and emergence of pathogens.</title>
        <authorList>
            <person name="Haridas S."/>
            <person name="Albert R."/>
            <person name="Binder M."/>
            <person name="Bloem J."/>
            <person name="Labutti K."/>
            <person name="Salamov A."/>
            <person name="Andreopoulos B."/>
            <person name="Baker S."/>
            <person name="Barry K."/>
            <person name="Bills G."/>
            <person name="Bluhm B."/>
            <person name="Cannon C."/>
            <person name="Castanera R."/>
            <person name="Culley D."/>
            <person name="Daum C."/>
            <person name="Ezra D."/>
            <person name="Gonzalez J."/>
            <person name="Henrissat B."/>
            <person name="Kuo A."/>
            <person name="Liang C."/>
            <person name="Lipzen A."/>
            <person name="Lutzoni F."/>
            <person name="Magnuson J."/>
            <person name="Mondo S."/>
            <person name="Nolan M."/>
            <person name="Ohm R."/>
            <person name="Pangilinan J."/>
            <person name="Park H.-J."/>
            <person name="Ramirez L."/>
            <person name="Alfaro M."/>
            <person name="Sun H."/>
            <person name="Tritt A."/>
            <person name="Yoshinaga Y."/>
            <person name="Zwiers L.-H."/>
            <person name="Turgeon B."/>
            <person name="Goodwin S."/>
            <person name="Spatafora J."/>
            <person name="Crous P."/>
            <person name="Grigoriev I."/>
        </authorList>
    </citation>
    <scope>NUCLEOTIDE SEQUENCE</scope>
    <source>
        <strain evidence="11">CBS 119925</strain>
    </source>
</reference>
<evidence type="ECO:0000256" key="4">
    <source>
        <dbReference type="ARBA" id="ARBA00022989"/>
    </source>
</evidence>
<evidence type="ECO:0000256" key="1">
    <source>
        <dbReference type="ARBA" id="ARBA00004141"/>
    </source>
</evidence>
<dbReference type="AlphaFoldDB" id="A0A6A6VJR8"/>
<evidence type="ECO:0000256" key="6">
    <source>
        <dbReference type="ARBA" id="ARBA00023136"/>
    </source>
</evidence>
<dbReference type="EMBL" id="MU006564">
    <property type="protein sequence ID" value="KAF2750049.1"/>
    <property type="molecule type" value="Genomic_DNA"/>
</dbReference>
<sequence>MPYAVFGIIILGLVISSIYRFMRQLGTKNIVHKHMCRARDRTVSRAVSSSFDLRQREHQAHHLIRRRTLGVRGKPISSPFQPRAWSKKVVATTPLRLRPPLRQPKPIIMRQEKDRFDAMRAIQHRTREFSRWAAVCFSAFAYGVLWCVGAVVFWRCERNTQGMTYFEALYFCFISLLSIGYGDLAPESNAGRTFFVFWSLIAVPTMTILVSDMEDTFVSKFKKFSSDFADFTVLPRRGVWASFVKKRPWLLVWLKKEKAKKNVKRGFKTVDLDALEGREGEESRRQEEGGGGGGGEDADQAPDTHHGLPLNFHDLTSDTPTLPSAASLSLHLIRTLRYVSNDLRAPTPKQYSYEEWRYFTTLIRLAEDCTTTSTANPSHDPASEPTASESTENSAGSKEEGEEKKDAEQRDSAGVDWDWIGDDSPLLSGLGEPEWVSERLFKVLERLERVRARGEGGQVGAL</sequence>
<evidence type="ECO:0000256" key="8">
    <source>
        <dbReference type="SAM" id="MobiDB-lite"/>
    </source>
</evidence>
<dbReference type="GO" id="GO:0022841">
    <property type="term" value="F:potassium ion leak channel activity"/>
    <property type="evidence" value="ECO:0007669"/>
    <property type="project" value="TreeGrafter"/>
</dbReference>
<proteinExistence type="predicted"/>
<accession>A0A6A6VJR8</accession>
<dbReference type="PANTHER" id="PTHR11003">
    <property type="entry name" value="POTASSIUM CHANNEL, SUBFAMILY K"/>
    <property type="match status" value="1"/>
</dbReference>
<dbReference type="OrthoDB" id="297496at2759"/>
<feature type="transmembrane region" description="Helical" evidence="9">
    <location>
        <begin position="165"/>
        <end position="182"/>
    </location>
</feature>
<dbReference type="InterPro" id="IPR013099">
    <property type="entry name" value="K_chnl_dom"/>
</dbReference>
<keyword evidence="7" id="KW-0407">Ion channel</keyword>
<feature type="compositionally biased region" description="Basic and acidic residues" evidence="8">
    <location>
        <begin position="397"/>
        <end position="413"/>
    </location>
</feature>
<keyword evidence="12" id="KW-1185">Reference proteome</keyword>
<dbReference type="GO" id="GO:0030322">
    <property type="term" value="P:stabilization of membrane potential"/>
    <property type="evidence" value="ECO:0007669"/>
    <property type="project" value="TreeGrafter"/>
</dbReference>
<evidence type="ECO:0000256" key="9">
    <source>
        <dbReference type="SAM" id="Phobius"/>
    </source>
</evidence>
<evidence type="ECO:0000256" key="3">
    <source>
        <dbReference type="ARBA" id="ARBA00022692"/>
    </source>
</evidence>
<dbReference type="GO" id="GO:0005886">
    <property type="term" value="C:plasma membrane"/>
    <property type="evidence" value="ECO:0007669"/>
    <property type="project" value="TreeGrafter"/>
</dbReference>
<dbReference type="Gene3D" id="1.10.287.70">
    <property type="match status" value="1"/>
</dbReference>
<feature type="domain" description="Potassium channel" evidence="10">
    <location>
        <begin position="144"/>
        <end position="217"/>
    </location>
</feature>
<keyword evidence="3 9" id="KW-0812">Transmembrane</keyword>
<comment type="subcellular location">
    <subcellularLocation>
        <location evidence="1">Membrane</location>
        <topology evidence="1">Multi-pass membrane protein</topology>
    </subcellularLocation>
</comment>
<keyword evidence="6 9" id="KW-0472">Membrane</keyword>
<dbReference type="Proteomes" id="UP000799440">
    <property type="component" value="Unassembled WGS sequence"/>
</dbReference>
<protein>
    <recommendedName>
        <fullName evidence="10">Potassium channel domain-containing protein</fullName>
    </recommendedName>
</protein>
<dbReference type="FunFam" id="1.10.287.70:FF:000182">
    <property type="entry name" value="Outward-rectifier potassium channel TOK1"/>
    <property type="match status" value="1"/>
</dbReference>
<feature type="region of interest" description="Disordered" evidence="8">
    <location>
        <begin position="371"/>
        <end position="418"/>
    </location>
</feature>
<dbReference type="InterPro" id="IPR003280">
    <property type="entry name" value="2pore_dom_K_chnl"/>
</dbReference>
<feature type="compositionally biased region" description="Basic and acidic residues" evidence="8">
    <location>
        <begin position="276"/>
        <end position="288"/>
    </location>
</feature>
<dbReference type="GO" id="GO:0015271">
    <property type="term" value="F:outward rectifier potassium channel activity"/>
    <property type="evidence" value="ECO:0007669"/>
    <property type="project" value="TreeGrafter"/>
</dbReference>
<keyword evidence="4 9" id="KW-1133">Transmembrane helix</keyword>
<evidence type="ECO:0000313" key="12">
    <source>
        <dbReference type="Proteomes" id="UP000799440"/>
    </source>
</evidence>
<dbReference type="PANTHER" id="PTHR11003:SF342">
    <property type="entry name" value="OUTWARD-RECTIFIER POTASSIUM CHANNEL TOK1"/>
    <property type="match status" value="1"/>
</dbReference>
<evidence type="ECO:0000256" key="7">
    <source>
        <dbReference type="ARBA" id="ARBA00023303"/>
    </source>
</evidence>
<feature type="transmembrane region" description="Helical" evidence="9">
    <location>
        <begin position="194"/>
        <end position="211"/>
    </location>
</feature>
<name>A0A6A6VJR8_9PLEO</name>
<evidence type="ECO:0000259" key="10">
    <source>
        <dbReference type="Pfam" id="PF07885"/>
    </source>
</evidence>
<evidence type="ECO:0000256" key="2">
    <source>
        <dbReference type="ARBA" id="ARBA00022448"/>
    </source>
</evidence>
<dbReference type="SUPFAM" id="SSF81324">
    <property type="entry name" value="Voltage-gated potassium channels"/>
    <property type="match status" value="1"/>
</dbReference>